<comment type="subcellular location">
    <subcellularLocation>
        <location evidence="1">Endoplasmic reticulum membrane</location>
        <topology evidence="1">Multi-pass membrane protein</topology>
    </subcellularLocation>
</comment>
<keyword evidence="8 12" id="KW-1133">Transmembrane helix</keyword>
<evidence type="ECO:0000256" key="11">
    <source>
        <dbReference type="ARBA" id="ARBA00023186"/>
    </source>
</evidence>
<dbReference type="GO" id="GO:0006621">
    <property type="term" value="P:protein retention in ER lumen"/>
    <property type="evidence" value="ECO:0007669"/>
    <property type="project" value="InterPro"/>
</dbReference>
<dbReference type="InterPro" id="IPR001623">
    <property type="entry name" value="DnaJ_domain"/>
</dbReference>
<keyword evidence="6" id="KW-0931">ER-Golgi transport</keyword>
<proteinExistence type="inferred from homology"/>
<dbReference type="GO" id="GO:0016192">
    <property type="term" value="P:vesicle-mediated transport"/>
    <property type="evidence" value="ECO:0007669"/>
    <property type="project" value="UniProtKB-KW"/>
</dbReference>
<dbReference type="GO" id="GO:0005789">
    <property type="term" value="C:endoplasmic reticulum membrane"/>
    <property type="evidence" value="ECO:0007669"/>
    <property type="project" value="UniProtKB-SubCell"/>
</dbReference>
<evidence type="ECO:0000256" key="2">
    <source>
        <dbReference type="ARBA" id="ARBA00010120"/>
    </source>
</evidence>
<dbReference type="InterPro" id="IPR051938">
    <property type="entry name" value="Apopto_cytoskel_mod"/>
</dbReference>
<dbReference type="InterPro" id="IPR036869">
    <property type="entry name" value="J_dom_sf"/>
</dbReference>
<feature type="transmembrane region" description="Helical" evidence="12">
    <location>
        <begin position="28"/>
        <end position="45"/>
    </location>
</feature>
<dbReference type="GO" id="GO:0046923">
    <property type="term" value="F:ER retention sequence binding"/>
    <property type="evidence" value="ECO:0007669"/>
    <property type="project" value="InterPro"/>
</dbReference>
<reference evidence="14 15" key="2">
    <citation type="submission" date="2013-02" db="EMBL/GenBank/DDBJ databases">
        <title>The Genome Sequence of Plasmodium falciparum Palo Alto/Uganda.</title>
        <authorList>
            <consortium name="The Broad Institute Genome Sequencing Platform"/>
            <consortium name="The Broad Institute Genome Sequencing Center for Infectious Disease"/>
            <person name="Neafsey D."/>
            <person name="Cheeseman I."/>
            <person name="Volkman S."/>
            <person name="Adams J."/>
            <person name="Walker B."/>
            <person name="Young S.K."/>
            <person name="Zeng Q."/>
            <person name="Gargeya S."/>
            <person name="Fitzgerald M."/>
            <person name="Haas B."/>
            <person name="Abouelleil A."/>
            <person name="Alvarado L."/>
            <person name="Arachchi H.M."/>
            <person name="Berlin A.M."/>
            <person name="Chapman S.B."/>
            <person name="Dewar J."/>
            <person name="Goldberg J."/>
            <person name="Griggs A."/>
            <person name="Gujja S."/>
            <person name="Hansen M."/>
            <person name="Howarth C."/>
            <person name="Imamovic A."/>
            <person name="Larimer J."/>
            <person name="McCowan C."/>
            <person name="Murphy C."/>
            <person name="Neiman D."/>
            <person name="Pearson M."/>
            <person name="Priest M."/>
            <person name="Roberts A."/>
            <person name="Saif S."/>
            <person name="Shea T."/>
            <person name="Sisk P."/>
            <person name="Sykes S."/>
            <person name="Wortman J."/>
            <person name="Nusbaum C."/>
            <person name="Birren B."/>
        </authorList>
    </citation>
    <scope>NUCLEOTIDE SEQUENCE [LARGE SCALE GENOMIC DNA]</scope>
    <source>
        <strain evidence="14 15">Palo Alto/Uganda</strain>
    </source>
</reference>
<evidence type="ECO:0000256" key="5">
    <source>
        <dbReference type="ARBA" id="ARBA00022824"/>
    </source>
</evidence>
<dbReference type="SMART" id="SM00271">
    <property type="entry name" value="DnaJ"/>
    <property type="match status" value="1"/>
</dbReference>
<dbReference type="Pfam" id="PF00226">
    <property type="entry name" value="DnaJ"/>
    <property type="match status" value="1"/>
</dbReference>
<dbReference type="Gene3D" id="1.10.287.110">
    <property type="entry name" value="DnaJ domain"/>
    <property type="match status" value="1"/>
</dbReference>
<dbReference type="PANTHER" id="PTHR44145:SF3">
    <property type="entry name" value="DNAJ HOMOLOG SUBFAMILY A MEMBER 3, MITOCHONDRIAL"/>
    <property type="match status" value="1"/>
</dbReference>
<feature type="transmembrane region" description="Helical" evidence="12">
    <location>
        <begin position="149"/>
        <end position="170"/>
    </location>
</feature>
<gene>
    <name evidence="14" type="ORF">PFUGPA_03160</name>
</gene>
<dbReference type="InterPro" id="IPR018253">
    <property type="entry name" value="DnaJ_domain_CS"/>
</dbReference>
<feature type="transmembrane region" description="Helical" evidence="12">
    <location>
        <begin position="115"/>
        <end position="137"/>
    </location>
</feature>
<dbReference type="PRINTS" id="PR00625">
    <property type="entry name" value="JDOMAIN"/>
</dbReference>
<dbReference type="OrthoDB" id="7694678at2759"/>
<keyword evidence="4 12" id="KW-0812">Transmembrane</keyword>
<reference evidence="14 15" key="1">
    <citation type="submission" date="2013-02" db="EMBL/GenBank/DDBJ databases">
        <title>The Genome Annotation of Plasmodium falciparum Palo Alto/Uganda.</title>
        <authorList>
            <consortium name="The Broad Institute Genome Sequencing Platform"/>
            <consortium name="The Broad Institute Genome Sequencing Center for Infectious Disease"/>
            <person name="Neafsey D."/>
            <person name="Hoffman S."/>
            <person name="Volkman S."/>
            <person name="Rosenthal P."/>
            <person name="Walker B."/>
            <person name="Young S.K."/>
            <person name="Zeng Q."/>
            <person name="Gargeya S."/>
            <person name="Fitzgerald M."/>
            <person name="Haas B."/>
            <person name="Abouelleil A."/>
            <person name="Allen A.W."/>
            <person name="Alvarado L."/>
            <person name="Arachchi H.M."/>
            <person name="Berlin A.M."/>
            <person name="Chapman S.B."/>
            <person name="Gainer-Dewar J."/>
            <person name="Goldberg J."/>
            <person name="Griggs A."/>
            <person name="Gujja S."/>
            <person name="Hansen M."/>
            <person name="Howarth C."/>
            <person name="Imamovic A."/>
            <person name="Ireland A."/>
            <person name="Larimer J."/>
            <person name="McCowan C."/>
            <person name="Murphy C."/>
            <person name="Pearson M."/>
            <person name="Poon T.W."/>
            <person name="Priest M."/>
            <person name="Roberts A."/>
            <person name="Saif S."/>
            <person name="Shea T."/>
            <person name="Sisk P."/>
            <person name="Sykes S."/>
            <person name="Wortman J."/>
            <person name="Nusbaum C."/>
            <person name="Birren B."/>
        </authorList>
    </citation>
    <scope>NUCLEOTIDE SEQUENCE [LARGE SCALE GENOMIC DNA]</scope>
    <source>
        <strain evidence="14 15">Palo Alto/Uganda</strain>
    </source>
</reference>
<evidence type="ECO:0000313" key="15">
    <source>
        <dbReference type="Proteomes" id="UP000019103"/>
    </source>
</evidence>
<evidence type="ECO:0000256" key="1">
    <source>
        <dbReference type="ARBA" id="ARBA00004477"/>
    </source>
</evidence>
<comment type="similarity">
    <text evidence="2">Belongs to the ERD2 family.</text>
</comment>
<dbReference type="Pfam" id="PF00810">
    <property type="entry name" value="ER_lumen_recept"/>
    <property type="match status" value="1"/>
</dbReference>
<dbReference type="GO" id="GO:0015031">
    <property type="term" value="P:protein transport"/>
    <property type="evidence" value="ECO:0007669"/>
    <property type="project" value="UniProtKB-KW"/>
</dbReference>
<sequence length="480" mass="56650">MKGVNDFFRKVNDAEKMKRYLSDHSSSIKIYCFFLLLVFIFYHLFSDGDFSFLLTLSSVISMFSFLMVFLKIEMNKSCAGVSLKMMECYVVLNTSRLISIVPFEGYLPYDKSGDWLYQLVEAVSLFINCCIVYLCRYKYKNTYDSTNDIFNNLFLIIPAFVIAIFVHPSLNSFLPADVKYVSKYIIFLKNLIINIIIIIIYNKKNILLVQGTKIYINKSNKEWILLTMFLIKKRFLSFYNIISTSPILNKKFVYVKNNYIFQKRHFSNKNFYDILNIKKDSNKNEIKQAYRKLALKYHPDRNPNNRKESEQKFREITEAYETLSDDNKKKMYDSQLNNGFYSNNFNNNYYNTTSNSNHMNYNYQSKRMTDEEIENVFKNVFGNMNLNDIFKSNIFNEGKVAAFTTHFLASQAFSKVLSFLFWIVSHKELNSSDNIIKSYVGFWVVIMQIVQLVLMGDFIYHYIRCLSKGVSFDNLLNENV</sequence>
<feature type="transmembrane region" description="Helical" evidence="12">
    <location>
        <begin position="182"/>
        <end position="202"/>
    </location>
</feature>
<evidence type="ECO:0000256" key="3">
    <source>
        <dbReference type="ARBA" id="ARBA00022448"/>
    </source>
</evidence>
<dbReference type="InterPro" id="IPR000133">
    <property type="entry name" value="ER_ret_rcpt"/>
</dbReference>
<dbReference type="Gene3D" id="1.20.1280.290">
    <property type="match status" value="1"/>
</dbReference>
<keyword evidence="3" id="KW-0813">Transport</keyword>
<protein>
    <recommendedName>
        <fullName evidence="13">J domain-containing protein</fullName>
    </recommendedName>
</protein>
<keyword evidence="11" id="KW-0143">Chaperone</keyword>
<dbReference type="PROSITE" id="PS00636">
    <property type="entry name" value="DNAJ_1"/>
    <property type="match status" value="1"/>
</dbReference>
<keyword evidence="10" id="KW-0675">Receptor</keyword>
<dbReference type="FunFam" id="1.10.287.110:FF:000205">
    <property type="entry name" value="DnaJ protein"/>
    <property type="match status" value="1"/>
</dbReference>
<evidence type="ECO:0000256" key="9">
    <source>
        <dbReference type="ARBA" id="ARBA00023136"/>
    </source>
</evidence>
<evidence type="ECO:0000256" key="6">
    <source>
        <dbReference type="ARBA" id="ARBA00022892"/>
    </source>
</evidence>
<evidence type="ECO:0000259" key="13">
    <source>
        <dbReference type="PROSITE" id="PS50076"/>
    </source>
</evidence>
<dbReference type="EMBL" id="KI927383">
    <property type="protein sequence ID" value="ETW54552.1"/>
    <property type="molecule type" value="Genomic_DNA"/>
</dbReference>
<keyword evidence="5" id="KW-0256">Endoplasmic reticulum</keyword>
<evidence type="ECO:0000313" key="14">
    <source>
        <dbReference type="EMBL" id="ETW54552.1"/>
    </source>
</evidence>
<evidence type="ECO:0000256" key="4">
    <source>
        <dbReference type="ARBA" id="ARBA00022692"/>
    </source>
</evidence>
<feature type="transmembrane region" description="Helical" evidence="12">
    <location>
        <begin position="51"/>
        <end position="70"/>
    </location>
</feature>
<feature type="domain" description="J" evidence="13">
    <location>
        <begin position="270"/>
        <end position="336"/>
    </location>
</feature>
<keyword evidence="9 12" id="KW-0472">Membrane</keyword>
<dbReference type="PROSITE" id="PS50076">
    <property type="entry name" value="DNAJ_2"/>
    <property type="match status" value="1"/>
</dbReference>
<dbReference type="SUPFAM" id="SSF46565">
    <property type="entry name" value="Chaperone J-domain"/>
    <property type="match status" value="1"/>
</dbReference>
<evidence type="ECO:0000256" key="10">
    <source>
        <dbReference type="ARBA" id="ARBA00023170"/>
    </source>
</evidence>
<evidence type="ECO:0000256" key="12">
    <source>
        <dbReference type="SAM" id="Phobius"/>
    </source>
</evidence>
<keyword evidence="7" id="KW-0653">Protein transport</keyword>
<accession>W4IYW4</accession>
<feature type="transmembrane region" description="Helical" evidence="12">
    <location>
        <begin position="440"/>
        <end position="460"/>
    </location>
</feature>
<dbReference type="PANTHER" id="PTHR44145">
    <property type="entry name" value="DNAJ HOMOLOG SUBFAMILY A MEMBER 3, MITOCHONDRIAL"/>
    <property type="match status" value="1"/>
</dbReference>
<evidence type="ECO:0000256" key="8">
    <source>
        <dbReference type="ARBA" id="ARBA00022989"/>
    </source>
</evidence>
<evidence type="ECO:0000256" key="7">
    <source>
        <dbReference type="ARBA" id="ARBA00022927"/>
    </source>
</evidence>
<organism evidence="14 15">
    <name type="scientific">Plasmodium falciparum (isolate Palo Alto / Uganda)</name>
    <dbReference type="NCBI Taxonomy" id="57270"/>
    <lineage>
        <taxon>Eukaryota</taxon>
        <taxon>Sar</taxon>
        <taxon>Alveolata</taxon>
        <taxon>Apicomplexa</taxon>
        <taxon>Aconoidasida</taxon>
        <taxon>Haemosporida</taxon>
        <taxon>Plasmodiidae</taxon>
        <taxon>Plasmodium</taxon>
        <taxon>Plasmodium (Laverania)</taxon>
    </lineage>
</organism>
<dbReference type="CDD" id="cd06257">
    <property type="entry name" value="DnaJ"/>
    <property type="match status" value="1"/>
</dbReference>
<dbReference type="Proteomes" id="UP000019103">
    <property type="component" value="Unassembled WGS sequence"/>
</dbReference>
<dbReference type="AlphaFoldDB" id="W4IYW4"/>
<name>W4IYW4_PLAFP</name>